<proteinExistence type="inferred from homology"/>
<comment type="similarity">
    <text evidence="2 6">Belongs to the enoyl-CoA hydratase/isomerase family.</text>
</comment>
<comment type="caution">
    <text evidence="7">The sequence shown here is derived from an EMBL/GenBank/DDBJ whole genome shotgun (WGS) entry which is preliminary data.</text>
</comment>
<evidence type="ECO:0000313" key="8">
    <source>
        <dbReference type="Proteomes" id="UP000470384"/>
    </source>
</evidence>
<dbReference type="Gene3D" id="1.10.12.10">
    <property type="entry name" value="Lyase 2-enoyl-coa Hydratase, Chain A, domain 2"/>
    <property type="match status" value="1"/>
</dbReference>
<comment type="pathway">
    <text evidence="1">Lipid metabolism; fatty acid beta-oxidation.</text>
</comment>
<keyword evidence="8" id="KW-1185">Reference proteome</keyword>
<dbReference type="Gene3D" id="3.90.226.10">
    <property type="entry name" value="2-enoyl-CoA Hydratase, Chain A, domain 1"/>
    <property type="match status" value="1"/>
</dbReference>
<dbReference type="GeneID" id="300656423"/>
<dbReference type="InterPro" id="IPR018376">
    <property type="entry name" value="Enoyl-CoA_hyd/isom_CS"/>
</dbReference>
<dbReference type="OrthoDB" id="9802898at2"/>
<dbReference type="NCBIfam" id="NF004794">
    <property type="entry name" value="PRK06142.1"/>
    <property type="match status" value="1"/>
</dbReference>
<evidence type="ECO:0000256" key="1">
    <source>
        <dbReference type="ARBA" id="ARBA00005005"/>
    </source>
</evidence>
<dbReference type="InterPro" id="IPR029045">
    <property type="entry name" value="ClpP/crotonase-like_dom_sf"/>
</dbReference>
<dbReference type="AlphaFoldDB" id="A0A845Q8D9"/>
<organism evidence="7 8">
    <name type="scientific">Pyruvatibacter mobilis</name>
    <dbReference type="NCBI Taxonomy" id="1712261"/>
    <lineage>
        <taxon>Bacteria</taxon>
        <taxon>Pseudomonadati</taxon>
        <taxon>Pseudomonadota</taxon>
        <taxon>Alphaproteobacteria</taxon>
        <taxon>Hyphomicrobiales</taxon>
        <taxon>Parvibaculaceae</taxon>
        <taxon>Pyruvatibacter</taxon>
    </lineage>
</organism>
<evidence type="ECO:0000256" key="5">
    <source>
        <dbReference type="ARBA" id="ARBA00023235"/>
    </source>
</evidence>
<sequence>MSETTTECFAVSIENNIAHIRLNRPEKRNAMSRAFWSELPEIVNRIDREAQARVIVLSSTGPHFTSGLDVSAFASPEISGDGDDADADARRKARLSAGQTFYQNVLGMQESFSALEKCRIPVLAAIQGGCIGGGVDLTTACDMRYCTEDAFFTIYETKIGMTADVGTFPRIVKILPEGVVREMAYTGRRMMAAEAKDVGLVNRVFATQDEMLDAVMDIAREIAANAPLAVAGCKRLINYSRDHSTADALDYIAIWNASHLQTEEIMEAMTANAEKREGNFAPLPPKRTIGAA</sequence>
<evidence type="ECO:0000256" key="4">
    <source>
        <dbReference type="ARBA" id="ARBA00023098"/>
    </source>
</evidence>
<dbReference type="GO" id="GO:0016853">
    <property type="term" value="F:isomerase activity"/>
    <property type="evidence" value="ECO:0007669"/>
    <property type="project" value="UniProtKB-KW"/>
</dbReference>
<accession>A0A845Q8D9</accession>
<dbReference type="Pfam" id="PF00378">
    <property type="entry name" value="ECH_1"/>
    <property type="match status" value="1"/>
</dbReference>
<dbReference type="InterPro" id="IPR014748">
    <property type="entry name" value="Enoyl-CoA_hydra_C"/>
</dbReference>
<gene>
    <name evidence="7" type="ORF">GTQ45_01310</name>
</gene>
<dbReference type="RefSeq" id="WP_027840554.1">
    <property type="nucleotide sequence ID" value="NZ_BMHN01000001.1"/>
</dbReference>
<evidence type="ECO:0000313" key="7">
    <source>
        <dbReference type="EMBL" id="NBG94366.1"/>
    </source>
</evidence>
<dbReference type="UniPathway" id="UPA00659"/>
<dbReference type="PROSITE" id="PS00166">
    <property type="entry name" value="ENOYL_COA_HYDRATASE"/>
    <property type="match status" value="1"/>
</dbReference>
<evidence type="ECO:0000256" key="6">
    <source>
        <dbReference type="RuleBase" id="RU003707"/>
    </source>
</evidence>
<reference evidence="7 8" key="1">
    <citation type="journal article" date="2016" name="Int. J. Syst. Evol. Microbiol.">
        <title>Pyruvatibacter mobilis gen. nov., sp. nov., a marine bacterium from the culture broth of Picochlorum sp. 122.</title>
        <authorList>
            <person name="Wang G."/>
            <person name="Tang M."/>
            <person name="Wu H."/>
            <person name="Dai S."/>
            <person name="Li T."/>
            <person name="Chen C."/>
            <person name="He H."/>
            <person name="Fan J."/>
            <person name="Xiang W."/>
            <person name="Li X."/>
        </authorList>
    </citation>
    <scope>NUCLEOTIDE SEQUENCE [LARGE SCALE GENOMIC DNA]</scope>
    <source>
        <strain evidence="7 8">GYP-11</strain>
    </source>
</reference>
<dbReference type="GO" id="GO:0006635">
    <property type="term" value="P:fatty acid beta-oxidation"/>
    <property type="evidence" value="ECO:0007669"/>
    <property type="project" value="UniProtKB-UniPathway"/>
</dbReference>
<dbReference type="PANTHER" id="PTHR43149">
    <property type="entry name" value="ENOYL-COA HYDRATASE"/>
    <property type="match status" value="1"/>
</dbReference>
<protein>
    <submittedName>
        <fullName evidence="7">Crotonase/enoyl-CoA hydratase family protein</fullName>
    </submittedName>
</protein>
<dbReference type="InterPro" id="IPR001753">
    <property type="entry name" value="Enoyl-CoA_hydra/iso"/>
</dbReference>
<evidence type="ECO:0000256" key="3">
    <source>
        <dbReference type="ARBA" id="ARBA00022832"/>
    </source>
</evidence>
<keyword evidence="4" id="KW-0443">Lipid metabolism</keyword>
<dbReference type="SUPFAM" id="SSF52096">
    <property type="entry name" value="ClpP/crotonase"/>
    <property type="match status" value="1"/>
</dbReference>
<dbReference type="EMBL" id="WXYQ01000001">
    <property type="protein sequence ID" value="NBG94366.1"/>
    <property type="molecule type" value="Genomic_DNA"/>
</dbReference>
<dbReference type="InterPro" id="IPR045002">
    <property type="entry name" value="Ech1-like"/>
</dbReference>
<dbReference type="Proteomes" id="UP000470384">
    <property type="component" value="Unassembled WGS sequence"/>
</dbReference>
<evidence type="ECO:0000256" key="2">
    <source>
        <dbReference type="ARBA" id="ARBA00005254"/>
    </source>
</evidence>
<name>A0A845Q8D9_9HYPH</name>
<keyword evidence="3" id="KW-0276">Fatty acid metabolism</keyword>
<dbReference type="CDD" id="cd06558">
    <property type="entry name" value="crotonase-like"/>
    <property type="match status" value="1"/>
</dbReference>
<keyword evidence="5" id="KW-0413">Isomerase</keyword>
<dbReference type="FunFam" id="1.10.12.10:FF:000004">
    <property type="entry name" value="Delta3,5-delta2,4-dienoyl-CoA isomerase"/>
    <property type="match status" value="1"/>
</dbReference>